<dbReference type="Proteomes" id="UP000315724">
    <property type="component" value="Chromosome"/>
</dbReference>
<name>A0A517QS62_9PLAN</name>
<evidence type="ECO:0000313" key="1">
    <source>
        <dbReference type="EMBL" id="QDT34466.1"/>
    </source>
</evidence>
<dbReference type="AlphaFoldDB" id="A0A517QS62"/>
<reference evidence="1 2" key="1">
    <citation type="submission" date="2019-02" db="EMBL/GenBank/DDBJ databases">
        <title>Deep-cultivation of Planctomycetes and their phenomic and genomic characterization uncovers novel biology.</title>
        <authorList>
            <person name="Wiegand S."/>
            <person name="Jogler M."/>
            <person name="Boedeker C."/>
            <person name="Pinto D."/>
            <person name="Vollmers J."/>
            <person name="Rivas-Marin E."/>
            <person name="Kohn T."/>
            <person name="Peeters S.H."/>
            <person name="Heuer A."/>
            <person name="Rast P."/>
            <person name="Oberbeckmann S."/>
            <person name="Bunk B."/>
            <person name="Jeske O."/>
            <person name="Meyerdierks A."/>
            <person name="Storesund J.E."/>
            <person name="Kallscheuer N."/>
            <person name="Luecker S."/>
            <person name="Lage O.M."/>
            <person name="Pohl T."/>
            <person name="Merkel B.J."/>
            <person name="Hornburger P."/>
            <person name="Mueller R.-W."/>
            <person name="Bruemmer F."/>
            <person name="Labrenz M."/>
            <person name="Spormann A.M."/>
            <person name="Op den Camp H."/>
            <person name="Overmann J."/>
            <person name="Amann R."/>
            <person name="Jetten M.S.M."/>
            <person name="Mascher T."/>
            <person name="Medema M.H."/>
            <person name="Devos D.P."/>
            <person name="Kaster A.-K."/>
            <person name="Ovreas L."/>
            <person name="Rohde M."/>
            <person name="Galperin M.Y."/>
            <person name="Jogler C."/>
        </authorList>
    </citation>
    <scope>NUCLEOTIDE SEQUENCE [LARGE SCALE GENOMIC DNA]</scope>
    <source>
        <strain evidence="1 2">Mal48</strain>
    </source>
</reference>
<gene>
    <name evidence="1" type="ORF">Mal48_37260</name>
</gene>
<sequence length="105" mass="12154">MKQLEGEGNSLLRFRSRLFTFAQPELGDDSAFKLDLKVRSPIYKLFFLKFSLIETLSLVTDSLPPSKNSLIEILGKLHVENLREEKRIRNAEKKQHSAPLRLPLF</sequence>
<protein>
    <submittedName>
        <fullName evidence="1">Uncharacterized protein</fullName>
    </submittedName>
</protein>
<keyword evidence="2" id="KW-1185">Reference proteome</keyword>
<proteinExistence type="predicted"/>
<organism evidence="1 2">
    <name type="scientific">Thalassoglobus polymorphus</name>
    <dbReference type="NCBI Taxonomy" id="2527994"/>
    <lineage>
        <taxon>Bacteria</taxon>
        <taxon>Pseudomonadati</taxon>
        <taxon>Planctomycetota</taxon>
        <taxon>Planctomycetia</taxon>
        <taxon>Planctomycetales</taxon>
        <taxon>Planctomycetaceae</taxon>
        <taxon>Thalassoglobus</taxon>
    </lineage>
</organism>
<evidence type="ECO:0000313" key="2">
    <source>
        <dbReference type="Proteomes" id="UP000315724"/>
    </source>
</evidence>
<dbReference type="KEGG" id="tpol:Mal48_37260"/>
<dbReference type="EMBL" id="CP036267">
    <property type="protein sequence ID" value="QDT34466.1"/>
    <property type="molecule type" value="Genomic_DNA"/>
</dbReference>
<accession>A0A517QS62</accession>